<dbReference type="Pfam" id="PF00067">
    <property type="entry name" value="p450"/>
    <property type="match status" value="1"/>
</dbReference>
<evidence type="ECO:0000256" key="7">
    <source>
        <dbReference type="ARBA" id="ARBA00023033"/>
    </source>
</evidence>
<proteinExistence type="inferred from homology"/>
<keyword evidence="5 9" id="KW-0560">Oxidoreductase</keyword>
<evidence type="ECO:0000256" key="9">
    <source>
        <dbReference type="RuleBase" id="RU000461"/>
    </source>
</evidence>
<evidence type="ECO:0000256" key="4">
    <source>
        <dbReference type="ARBA" id="ARBA00022723"/>
    </source>
</evidence>
<dbReference type="PROSITE" id="PS00086">
    <property type="entry name" value="CYTOCHROME_P450"/>
    <property type="match status" value="1"/>
</dbReference>
<dbReference type="CDD" id="cd11072">
    <property type="entry name" value="CYP71-like"/>
    <property type="match status" value="1"/>
</dbReference>
<protein>
    <recommendedName>
        <fullName evidence="12">Cytochrome P450</fullName>
    </recommendedName>
</protein>
<evidence type="ECO:0000256" key="3">
    <source>
        <dbReference type="ARBA" id="ARBA00022617"/>
    </source>
</evidence>
<sequence length="509" mass="57225">MKLITELTIPASCFLTFLILASTATWRLLRRRNDAGVANPNLPPGPWKIPIIGNMHQLLHTLPHRRLRDLAAVHGPLMHLQLGEVQTLVVSSAGAARHVVKTHDVNFANRPFLLAAKIVGYGFTDVVFSPYGEYWRQLRRICTLELLSSKRVGSYRPIREEESAEMVRSITSTAHGPSPVVNLSRMISSLTNAVTARAAFGEKLQRDEMEEFLKVVKENVEAAGGFSLPDLFPSAKWVHAFSGLESKLLKIRGKLDRVIDKILVDHRARRSRRSSADQGDDDVDLQQQDLVDVLLTAQEEGQDIFAAGTDTSSGVVEWVMSELLRDPRVLSKAQTEVRQIFEKIGFVKEEGLGELKYLKLVIKEAMRLHPPIPMLVPRQNSEYCKIDGYDIPRNTKVIINAWAIGRDPKYWTDPDLFIPERFLNSAVDYHGTSLEFIPFGAGRRMCPGIAFGIANVELPLASLLYHFDWRSHDGKPLESLDMSERFGATVKRKYDLCLIPIPYPSGIDE</sequence>
<evidence type="ECO:0008006" key="12">
    <source>
        <dbReference type="Google" id="ProtNLM"/>
    </source>
</evidence>
<dbReference type="GO" id="GO:0016705">
    <property type="term" value="F:oxidoreductase activity, acting on paired donors, with incorporation or reduction of molecular oxygen"/>
    <property type="evidence" value="ECO:0007669"/>
    <property type="project" value="InterPro"/>
</dbReference>
<comment type="similarity">
    <text evidence="2 9">Belongs to the cytochrome P450 family.</text>
</comment>
<organism evidence="10 11">
    <name type="scientific">Linum tenue</name>
    <dbReference type="NCBI Taxonomy" id="586396"/>
    <lineage>
        <taxon>Eukaryota</taxon>
        <taxon>Viridiplantae</taxon>
        <taxon>Streptophyta</taxon>
        <taxon>Embryophyta</taxon>
        <taxon>Tracheophyta</taxon>
        <taxon>Spermatophyta</taxon>
        <taxon>Magnoliopsida</taxon>
        <taxon>eudicotyledons</taxon>
        <taxon>Gunneridae</taxon>
        <taxon>Pentapetalae</taxon>
        <taxon>rosids</taxon>
        <taxon>fabids</taxon>
        <taxon>Malpighiales</taxon>
        <taxon>Linaceae</taxon>
        <taxon>Linum</taxon>
    </lineage>
</organism>
<dbReference type="Proteomes" id="UP001154282">
    <property type="component" value="Unassembled WGS sequence"/>
</dbReference>
<evidence type="ECO:0000256" key="5">
    <source>
        <dbReference type="ARBA" id="ARBA00023002"/>
    </source>
</evidence>
<comment type="caution">
    <text evidence="10">The sequence shown here is derived from an EMBL/GenBank/DDBJ whole genome shotgun (WGS) entry which is preliminary data.</text>
</comment>
<dbReference type="GO" id="GO:0004497">
    <property type="term" value="F:monooxygenase activity"/>
    <property type="evidence" value="ECO:0007669"/>
    <property type="project" value="UniProtKB-KW"/>
</dbReference>
<gene>
    <name evidence="10" type="ORF">LITE_LOCUS636</name>
</gene>
<dbReference type="AlphaFoldDB" id="A0AAV0GSB1"/>
<evidence type="ECO:0000256" key="1">
    <source>
        <dbReference type="ARBA" id="ARBA00001971"/>
    </source>
</evidence>
<reference evidence="10" key="1">
    <citation type="submission" date="2022-08" db="EMBL/GenBank/DDBJ databases">
        <authorList>
            <person name="Gutierrez-Valencia J."/>
        </authorList>
    </citation>
    <scope>NUCLEOTIDE SEQUENCE</scope>
</reference>
<dbReference type="PANTHER" id="PTHR47955:SF8">
    <property type="entry name" value="CYTOCHROME P450 71D11-LIKE"/>
    <property type="match status" value="1"/>
</dbReference>
<evidence type="ECO:0000256" key="2">
    <source>
        <dbReference type="ARBA" id="ARBA00010617"/>
    </source>
</evidence>
<evidence type="ECO:0000313" key="10">
    <source>
        <dbReference type="EMBL" id="CAI0375538.1"/>
    </source>
</evidence>
<dbReference type="EMBL" id="CAMGYJ010000002">
    <property type="protein sequence ID" value="CAI0375538.1"/>
    <property type="molecule type" value="Genomic_DNA"/>
</dbReference>
<keyword evidence="3 8" id="KW-0349">Heme</keyword>
<dbReference type="Gene3D" id="1.10.630.10">
    <property type="entry name" value="Cytochrome P450"/>
    <property type="match status" value="1"/>
</dbReference>
<dbReference type="PANTHER" id="PTHR47955">
    <property type="entry name" value="CYTOCHROME P450 FAMILY 71 PROTEIN"/>
    <property type="match status" value="1"/>
</dbReference>
<dbReference type="PRINTS" id="PR00463">
    <property type="entry name" value="EP450I"/>
</dbReference>
<keyword evidence="4 8" id="KW-0479">Metal-binding</keyword>
<dbReference type="InterPro" id="IPR036396">
    <property type="entry name" value="Cyt_P450_sf"/>
</dbReference>
<dbReference type="GO" id="GO:0020037">
    <property type="term" value="F:heme binding"/>
    <property type="evidence" value="ECO:0007669"/>
    <property type="project" value="InterPro"/>
</dbReference>
<dbReference type="FunFam" id="1.10.630.10:FF:000043">
    <property type="entry name" value="Cytochrome P450 99A2"/>
    <property type="match status" value="1"/>
</dbReference>
<name>A0AAV0GSB1_9ROSI</name>
<keyword evidence="6 8" id="KW-0408">Iron</keyword>
<feature type="binding site" description="axial binding residue" evidence="8">
    <location>
        <position position="446"/>
    </location>
    <ligand>
        <name>heme</name>
        <dbReference type="ChEBI" id="CHEBI:30413"/>
    </ligand>
    <ligandPart>
        <name>Fe</name>
        <dbReference type="ChEBI" id="CHEBI:18248"/>
    </ligandPart>
</feature>
<evidence type="ECO:0000256" key="6">
    <source>
        <dbReference type="ARBA" id="ARBA00023004"/>
    </source>
</evidence>
<comment type="cofactor">
    <cofactor evidence="1 8">
        <name>heme</name>
        <dbReference type="ChEBI" id="CHEBI:30413"/>
    </cofactor>
</comment>
<dbReference type="PRINTS" id="PR00385">
    <property type="entry name" value="P450"/>
</dbReference>
<keyword evidence="11" id="KW-1185">Reference proteome</keyword>
<dbReference type="InterPro" id="IPR001128">
    <property type="entry name" value="Cyt_P450"/>
</dbReference>
<dbReference type="InterPro" id="IPR002401">
    <property type="entry name" value="Cyt_P450_E_grp-I"/>
</dbReference>
<dbReference type="SUPFAM" id="SSF48264">
    <property type="entry name" value="Cytochrome P450"/>
    <property type="match status" value="1"/>
</dbReference>
<dbReference type="InterPro" id="IPR017972">
    <property type="entry name" value="Cyt_P450_CS"/>
</dbReference>
<keyword evidence="7 9" id="KW-0503">Monooxygenase</keyword>
<accession>A0AAV0GSB1</accession>
<evidence type="ECO:0000313" key="11">
    <source>
        <dbReference type="Proteomes" id="UP001154282"/>
    </source>
</evidence>
<evidence type="ECO:0000256" key="8">
    <source>
        <dbReference type="PIRSR" id="PIRSR602401-1"/>
    </source>
</evidence>
<dbReference type="GO" id="GO:0005506">
    <property type="term" value="F:iron ion binding"/>
    <property type="evidence" value="ECO:0007669"/>
    <property type="project" value="InterPro"/>
</dbReference>